<feature type="chain" id="PRO_5015705793" evidence="1">
    <location>
        <begin position="24"/>
        <end position="331"/>
    </location>
</feature>
<dbReference type="OrthoDB" id="9776955at2"/>
<gene>
    <name evidence="2" type="ORF">DC083_03210</name>
</gene>
<keyword evidence="3" id="KW-1185">Reference proteome</keyword>
<protein>
    <submittedName>
        <fullName evidence="2">ABC transporter substrate-binding protein</fullName>
    </submittedName>
</protein>
<evidence type="ECO:0000256" key="1">
    <source>
        <dbReference type="SAM" id="SignalP"/>
    </source>
</evidence>
<dbReference type="AlphaFoldDB" id="A0A2U2AFQ1"/>
<dbReference type="InterPro" id="IPR007487">
    <property type="entry name" value="ABC_transpt-TYRBP-like"/>
</dbReference>
<sequence>MKKLLAVVLSAALATGLTGAAFAADMKKVYVNQIVEHPALDMTAKGIRDGLKERGYVEGENLDFVIESAQANVALASQISTKFVAQNADVTVGIGTPSAQSLVKAAMDGKTKMVFSSITDPLAASLVKSLENSNTNVTGMSNFVEVAPQLEMFKTVLPEMKKLGFIYNPGEANSISQLEDLQKAAPQLGIEVITQAVNRTADVPQAATRLASQADAIFIYGDNTALAALESIVIAGIKQGKPVFVADTDAVPSGPLAALGPNQYQLGIDTAAMIADILEGTDINAIPVGFPGKTELVINLDSAKKLGIELPATIIDSAAVIIEDGQARTVK</sequence>
<dbReference type="EMBL" id="QEWQ01000002">
    <property type="protein sequence ID" value="PWD81470.1"/>
    <property type="molecule type" value="Genomic_DNA"/>
</dbReference>
<dbReference type="Gene3D" id="3.40.50.2300">
    <property type="match status" value="2"/>
</dbReference>
<evidence type="ECO:0000313" key="2">
    <source>
        <dbReference type="EMBL" id="PWD81470.1"/>
    </source>
</evidence>
<dbReference type="Pfam" id="PF04392">
    <property type="entry name" value="ABC_sub_bind"/>
    <property type="match status" value="1"/>
</dbReference>
<comment type="caution">
    <text evidence="2">The sequence shown here is derived from an EMBL/GenBank/DDBJ whole genome shotgun (WGS) entry which is preliminary data.</text>
</comment>
<feature type="signal peptide" evidence="1">
    <location>
        <begin position="1"/>
        <end position="23"/>
    </location>
</feature>
<organism evidence="2 3">
    <name type="scientific">Ignatzschineria ureiclastica</name>
    <dbReference type="NCBI Taxonomy" id="472582"/>
    <lineage>
        <taxon>Bacteria</taxon>
        <taxon>Pseudomonadati</taxon>
        <taxon>Pseudomonadota</taxon>
        <taxon>Gammaproteobacteria</taxon>
        <taxon>Cardiobacteriales</taxon>
        <taxon>Ignatzschineriaceae</taxon>
        <taxon>Ignatzschineria</taxon>
    </lineage>
</organism>
<dbReference type="CDD" id="cd06325">
    <property type="entry name" value="PBP1_ABC_unchar_transporter"/>
    <property type="match status" value="1"/>
</dbReference>
<dbReference type="PANTHER" id="PTHR35271">
    <property type="entry name" value="ABC TRANSPORTER, SUBSTRATE-BINDING LIPOPROTEIN-RELATED"/>
    <property type="match status" value="1"/>
</dbReference>
<proteinExistence type="predicted"/>
<accession>A0A2U2AFQ1</accession>
<dbReference type="Proteomes" id="UP000245020">
    <property type="component" value="Unassembled WGS sequence"/>
</dbReference>
<dbReference type="InterPro" id="IPR028082">
    <property type="entry name" value="Peripla_BP_I"/>
</dbReference>
<dbReference type="RefSeq" id="WP_109188832.1">
    <property type="nucleotide sequence ID" value="NZ_BMYA01000005.1"/>
</dbReference>
<dbReference type="SUPFAM" id="SSF53822">
    <property type="entry name" value="Periplasmic binding protein-like I"/>
    <property type="match status" value="1"/>
</dbReference>
<name>A0A2U2AFQ1_9GAMM</name>
<evidence type="ECO:0000313" key="3">
    <source>
        <dbReference type="Proteomes" id="UP000245020"/>
    </source>
</evidence>
<keyword evidence="1" id="KW-0732">Signal</keyword>
<reference evidence="3" key="1">
    <citation type="submission" date="2018-05" db="EMBL/GenBank/DDBJ databases">
        <title>Ignatzschineria dubaiensis sp. nov., isolated from necrotic foot tissues of dromedaries (Camelus dromedarius) and associated maggots in Dubai, United Arab Emirates.</title>
        <authorList>
            <person name="Tsang C.C."/>
            <person name="Tang J.Y.M."/>
            <person name="Fong J.Y.H."/>
            <person name="Kinne J."/>
            <person name="Lee H.H."/>
            <person name="Joseph M."/>
            <person name="Jose S."/>
            <person name="Schuster R.K."/>
            <person name="Tang Y."/>
            <person name="Sivakumar S."/>
            <person name="Chen J.H.K."/>
            <person name="Teng J.L.L."/>
            <person name="Lau S.K.P."/>
            <person name="Wernery U."/>
            <person name="Woo P.C.Y."/>
        </authorList>
    </citation>
    <scope>NUCLEOTIDE SEQUENCE [LARGE SCALE GENOMIC DNA]</scope>
    <source>
        <strain evidence="3">KCTC 22644</strain>
    </source>
</reference>
<dbReference type="PANTHER" id="PTHR35271:SF1">
    <property type="entry name" value="ABC TRANSPORTER, SUBSTRATE-BINDING LIPOPROTEIN"/>
    <property type="match status" value="1"/>
</dbReference>